<dbReference type="RefSeq" id="WP_164465895.1">
    <property type="nucleotide sequence ID" value="NZ_BOMX01000077.1"/>
</dbReference>
<feature type="compositionally biased region" description="Low complexity" evidence="4">
    <location>
        <begin position="812"/>
        <end position="825"/>
    </location>
</feature>
<keyword evidence="1" id="KW-0805">Transcription regulation</keyword>
<dbReference type="GO" id="GO:0003677">
    <property type="term" value="F:DNA binding"/>
    <property type="evidence" value="ECO:0007669"/>
    <property type="project" value="UniProtKB-KW"/>
</dbReference>
<dbReference type="SUPFAM" id="SSF46894">
    <property type="entry name" value="C-terminal effector domain of the bipartite response regulators"/>
    <property type="match status" value="1"/>
</dbReference>
<evidence type="ECO:0000259" key="5">
    <source>
        <dbReference type="PROSITE" id="PS50043"/>
    </source>
</evidence>
<dbReference type="Pfam" id="PF13401">
    <property type="entry name" value="AAA_22"/>
    <property type="match status" value="1"/>
</dbReference>
<proteinExistence type="predicted"/>
<dbReference type="InterPro" id="IPR027417">
    <property type="entry name" value="P-loop_NTPase"/>
</dbReference>
<dbReference type="Gene3D" id="1.25.40.10">
    <property type="entry name" value="Tetratricopeptide repeat domain"/>
    <property type="match status" value="1"/>
</dbReference>
<keyword evidence="3" id="KW-0804">Transcription</keyword>
<dbReference type="InterPro" id="IPR003593">
    <property type="entry name" value="AAA+_ATPase"/>
</dbReference>
<dbReference type="InterPro" id="IPR036388">
    <property type="entry name" value="WH-like_DNA-bd_sf"/>
</dbReference>
<dbReference type="InterPro" id="IPR049945">
    <property type="entry name" value="AAA_22"/>
</dbReference>
<dbReference type="AlphaFoldDB" id="A0A561WK74"/>
<dbReference type="PANTHER" id="PTHR44688:SF16">
    <property type="entry name" value="DNA-BINDING TRANSCRIPTIONAL ACTIVATOR DEVR_DOSR"/>
    <property type="match status" value="1"/>
</dbReference>
<sequence>MTSETTVHTGTGTGPAAGIDPLLAAKFTVPDTPPFAVRRTRLLDRLGAAVQQPITVVTGPPGSGKTVLAASWAASGRAPGPTVWISLEEGDDVPAVFWPYLVEGLSRAGITLSPTIDEAIGTGAFERPLLARLAADLAAHHGPVVLILDNASMLTDRRLAEDLDALLRHADKHLRLVLAGRWDPPLPLYRYRLAGTLSEIRAGDLAFTVAEAADLLSGHAVALPERAVRALVEHTEGWAVGLRMFALAAQGRGDAEELIATVVGDESNLAEYFLGEVLASQPPQAREFLLCTSIVDDFTLDLAETLVGRGDARHIVDRLERANAFLQPVAHDPAVHRYHRLFGELLRAQLAYEDPARVPELHRRAAAWFAARGRPVDAVRHAVSGGDWRHASTVLLRDLGVGHLLAGGESDRLVRLFHDMPDDVDGPEAELVTAARWLARTDPERAAAHLRRAAERADAAATDPATAPVRATAALLDTVASAMRGDVPRALRSAETAGALLARLPAEHPELDAIRLFWRSVAQGEAGALDDAIATLTDATRALPPSGWDGLRLSCLERLALLNAYQGRLCEAVAAAGQAAQLNSRHRAAQRPRPAVSAALAWVDAERWSAATAWAHLRAAEGAGADDPLVAAAVALVRSRLLSGRGEFRSAATVLDEAQARDDAGRRPRWLHQEITVNRAQLAVSMGSPDEALATVATLDDRDSAQAVLVSAAARLAKGEARQAADLVKPILGGAGSPPPLLIDAWLISAAAASEQGEPAATVHQSLQRALTLAAPDGHRRPFHQGGPRLRRLLRGDPQFAAARRPPDAPPERAAPAEASSVAAPPGTPILVDPLSERELEVLHHLAAMLGTEEIADAMYLSVNTVKTHVRSILRKLAAPRRNEAVRRARALGLV</sequence>
<dbReference type="Pfam" id="PF00196">
    <property type="entry name" value="GerE"/>
    <property type="match status" value="1"/>
</dbReference>
<dbReference type="Gene3D" id="3.40.50.300">
    <property type="entry name" value="P-loop containing nucleotide triphosphate hydrolases"/>
    <property type="match status" value="1"/>
</dbReference>
<dbReference type="InterPro" id="IPR059106">
    <property type="entry name" value="WHD_MalT"/>
</dbReference>
<dbReference type="EMBL" id="VIWY01000002">
    <property type="protein sequence ID" value="TWG24248.1"/>
    <property type="molecule type" value="Genomic_DNA"/>
</dbReference>
<dbReference type="InterPro" id="IPR011990">
    <property type="entry name" value="TPR-like_helical_dom_sf"/>
</dbReference>
<feature type="domain" description="HTH luxR-type" evidence="5">
    <location>
        <begin position="828"/>
        <end position="893"/>
    </location>
</feature>
<dbReference type="SUPFAM" id="SSF52540">
    <property type="entry name" value="P-loop containing nucleoside triphosphate hydrolases"/>
    <property type="match status" value="1"/>
</dbReference>
<dbReference type="PANTHER" id="PTHR44688">
    <property type="entry name" value="DNA-BINDING TRANSCRIPTIONAL ACTIVATOR DEVR_DOSR"/>
    <property type="match status" value="1"/>
</dbReference>
<dbReference type="SUPFAM" id="SSF48452">
    <property type="entry name" value="TPR-like"/>
    <property type="match status" value="1"/>
</dbReference>
<reference evidence="6 7" key="1">
    <citation type="submission" date="2019-06" db="EMBL/GenBank/DDBJ databases">
        <title>Sequencing the genomes of 1000 actinobacteria strains.</title>
        <authorList>
            <person name="Klenk H.-P."/>
        </authorList>
    </citation>
    <scope>NUCLEOTIDE SEQUENCE [LARGE SCALE GENOMIC DNA]</scope>
    <source>
        <strain evidence="6 7">DSM 43866</strain>
    </source>
</reference>
<dbReference type="PROSITE" id="PS50043">
    <property type="entry name" value="HTH_LUXR_2"/>
    <property type="match status" value="1"/>
</dbReference>
<dbReference type="CDD" id="cd06170">
    <property type="entry name" value="LuxR_C_like"/>
    <property type="match status" value="1"/>
</dbReference>
<evidence type="ECO:0000256" key="3">
    <source>
        <dbReference type="ARBA" id="ARBA00023163"/>
    </source>
</evidence>
<dbReference type="SMART" id="SM00382">
    <property type="entry name" value="AAA"/>
    <property type="match status" value="1"/>
</dbReference>
<dbReference type="PRINTS" id="PR00038">
    <property type="entry name" value="HTHLUXR"/>
</dbReference>
<evidence type="ECO:0000313" key="6">
    <source>
        <dbReference type="EMBL" id="TWG24248.1"/>
    </source>
</evidence>
<dbReference type="GO" id="GO:0006355">
    <property type="term" value="P:regulation of DNA-templated transcription"/>
    <property type="evidence" value="ECO:0007669"/>
    <property type="project" value="InterPro"/>
</dbReference>
<evidence type="ECO:0000256" key="1">
    <source>
        <dbReference type="ARBA" id="ARBA00023015"/>
    </source>
</evidence>
<dbReference type="Pfam" id="PF25873">
    <property type="entry name" value="WHD_MalT"/>
    <property type="match status" value="1"/>
</dbReference>
<accession>A0A561WK74</accession>
<evidence type="ECO:0000256" key="4">
    <source>
        <dbReference type="SAM" id="MobiDB-lite"/>
    </source>
</evidence>
<gene>
    <name evidence="6" type="ORF">FHX34_102801</name>
</gene>
<dbReference type="GO" id="GO:0016887">
    <property type="term" value="F:ATP hydrolysis activity"/>
    <property type="evidence" value="ECO:0007669"/>
    <property type="project" value="InterPro"/>
</dbReference>
<keyword evidence="7" id="KW-1185">Reference proteome</keyword>
<dbReference type="InterPro" id="IPR016032">
    <property type="entry name" value="Sig_transdc_resp-reg_C-effctor"/>
</dbReference>
<organism evidence="6 7">
    <name type="scientific">Actinoplanes teichomyceticus</name>
    <dbReference type="NCBI Taxonomy" id="1867"/>
    <lineage>
        <taxon>Bacteria</taxon>
        <taxon>Bacillati</taxon>
        <taxon>Actinomycetota</taxon>
        <taxon>Actinomycetes</taxon>
        <taxon>Micromonosporales</taxon>
        <taxon>Micromonosporaceae</taxon>
        <taxon>Actinoplanes</taxon>
    </lineage>
</organism>
<dbReference type="InterPro" id="IPR000792">
    <property type="entry name" value="Tscrpt_reg_LuxR_C"/>
</dbReference>
<dbReference type="SMART" id="SM00421">
    <property type="entry name" value="HTH_LUXR"/>
    <property type="match status" value="1"/>
</dbReference>
<keyword evidence="2" id="KW-0238">DNA-binding</keyword>
<protein>
    <submittedName>
        <fullName evidence="6">LuxR family maltose regulon positive regulatory protein</fullName>
    </submittedName>
</protein>
<evidence type="ECO:0000313" key="7">
    <source>
        <dbReference type="Proteomes" id="UP000320239"/>
    </source>
</evidence>
<name>A0A561WK74_ACTTI</name>
<feature type="region of interest" description="Disordered" evidence="4">
    <location>
        <begin position="801"/>
        <end position="830"/>
    </location>
</feature>
<evidence type="ECO:0000256" key="2">
    <source>
        <dbReference type="ARBA" id="ARBA00023125"/>
    </source>
</evidence>
<dbReference type="Gene3D" id="1.10.10.10">
    <property type="entry name" value="Winged helix-like DNA-binding domain superfamily/Winged helix DNA-binding domain"/>
    <property type="match status" value="1"/>
</dbReference>
<dbReference type="Proteomes" id="UP000320239">
    <property type="component" value="Unassembled WGS sequence"/>
</dbReference>
<comment type="caution">
    <text evidence="6">The sequence shown here is derived from an EMBL/GenBank/DDBJ whole genome shotgun (WGS) entry which is preliminary data.</text>
</comment>